<dbReference type="RefSeq" id="WP_111200127.1">
    <property type="nucleotide sequence ID" value="NZ_QKVK01000012.1"/>
</dbReference>
<evidence type="ECO:0000313" key="3">
    <source>
        <dbReference type="EMBL" id="PZF75301.1"/>
    </source>
</evidence>
<reference evidence="4" key="1">
    <citation type="submission" date="2018-06" db="EMBL/GenBank/DDBJ databases">
        <title>Aestuariibacter litoralis strain KCTC 52945T.</title>
        <authorList>
            <person name="Li X."/>
            <person name="Salam N."/>
            <person name="Li J.-L."/>
            <person name="Chen Y.-M."/>
            <person name="Yang Z.-W."/>
            <person name="Zhang L.-Y."/>
            <person name="Han M.-X."/>
            <person name="Xiao M."/>
            <person name="Li W.-J."/>
        </authorList>
    </citation>
    <scope>NUCLEOTIDE SEQUENCE [LARGE SCALE GENOMIC DNA]</scope>
    <source>
        <strain evidence="4">KCTC 52945</strain>
    </source>
</reference>
<dbReference type="InterPro" id="IPR012347">
    <property type="entry name" value="Ferritin-like"/>
</dbReference>
<dbReference type="Pfam" id="PF12902">
    <property type="entry name" value="Ferritin-like"/>
    <property type="match status" value="1"/>
</dbReference>
<sequence length="589" mass="65401">MADAPKKLNHAPDPRYPQPVLGNPASSLMESGVGNCYPGLEFDLRQLDVRFFPGLTFEFLGIEPSGPDGTQGVHLVNAEVESDPIFARSELWLDALKKQLNGAAGAALGSGTWYLHSIEQHGRRIDLYDFNVFQNATLMTPYEGETCWWVIRGIEADADLTIALTQRDPTGQPTGNPVVLQGRRRRFLDEDGVFPDVYRAGELTASMCSPWTHDFRDCACQYWASNHPDVVLGPVVGPVGEAGTSQDDAAQGVTFLDWLRRRGPWRDVSAPATLEQARPDDYDPFEINLRWEELSFVLQGVETESKPDTLPMAGLRQSYPTTAKAIEDLETDLAPREFTLAMSYLYALFSLRAPDEPTAEEQRQWPSLVEDLRAVRQFILSVALSEMTHMRWVNQILWTLSASGHYPPGRRYQPVVRPLPEAMRTGATSLRPASLEVLQQFVDIERPANQLDREYAGLVDHLRETPGEFPDGLYELAVRIDSDGLQHFQKFRDAAAILSRYHLKPELFLRQMILAGPGDGSVARALQLLAGIVAATHDGYRAEAADDMPGAEASLLRARAAMRDFQAEAEALARLGIGIPFFAAWPGDA</sequence>
<protein>
    <recommendedName>
        <fullName evidence="2">Iminophenyl-pyruvate dimer synthase domain-containing protein</fullName>
    </recommendedName>
</protein>
<proteinExistence type="predicted"/>
<feature type="region of interest" description="Disordered" evidence="1">
    <location>
        <begin position="1"/>
        <end position="23"/>
    </location>
</feature>
<name>A0A2W2AJ36_9HYPH</name>
<dbReference type="EMBL" id="QKVK01000012">
    <property type="protein sequence ID" value="PZF75301.1"/>
    <property type="molecule type" value="Genomic_DNA"/>
</dbReference>
<keyword evidence="4" id="KW-1185">Reference proteome</keyword>
<dbReference type="AlphaFoldDB" id="A0A2W2AJ36"/>
<gene>
    <name evidence="3" type="ORF">DK847_19000</name>
</gene>
<evidence type="ECO:0000259" key="2">
    <source>
        <dbReference type="Pfam" id="PF12902"/>
    </source>
</evidence>
<dbReference type="InterPro" id="IPR026820">
    <property type="entry name" value="VioB/RebD_dom"/>
</dbReference>
<organism evidence="3 4">
    <name type="scientific">Aestuariivirga litoralis</name>
    <dbReference type="NCBI Taxonomy" id="2650924"/>
    <lineage>
        <taxon>Bacteria</taxon>
        <taxon>Pseudomonadati</taxon>
        <taxon>Pseudomonadota</taxon>
        <taxon>Alphaproteobacteria</taxon>
        <taxon>Hyphomicrobiales</taxon>
        <taxon>Aestuariivirgaceae</taxon>
        <taxon>Aestuariivirga</taxon>
    </lineage>
</organism>
<comment type="caution">
    <text evidence="3">The sequence shown here is derived from an EMBL/GenBank/DDBJ whole genome shotgun (WGS) entry which is preliminary data.</text>
</comment>
<evidence type="ECO:0000313" key="4">
    <source>
        <dbReference type="Proteomes" id="UP000248795"/>
    </source>
</evidence>
<accession>A0A2W2AJ36</accession>
<dbReference type="Gene3D" id="1.20.1260.10">
    <property type="match status" value="1"/>
</dbReference>
<feature type="compositionally biased region" description="Basic and acidic residues" evidence="1">
    <location>
        <begin position="1"/>
        <end position="13"/>
    </location>
</feature>
<dbReference type="Proteomes" id="UP000248795">
    <property type="component" value="Unassembled WGS sequence"/>
</dbReference>
<evidence type="ECO:0000256" key="1">
    <source>
        <dbReference type="SAM" id="MobiDB-lite"/>
    </source>
</evidence>
<feature type="domain" description="Iminophenyl-pyruvate dimer synthase" evidence="2">
    <location>
        <begin position="337"/>
        <end position="450"/>
    </location>
</feature>